<dbReference type="AlphaFoldDB" id="A0A368XB20"/>
<proteinExistence type="predicted"/>
<sequence length="198" mass="22446">MGGPQSAVFLPRELSEALWQLKWRMSSKTQFSRIERQLQLEASFGQLGAKLTLVAGYAQANLAAQHDYPRGPAKQCYRNAAQLAMDFPELTYVEGIAQGGSILIPHAWCIDEDGRVVEATWPETGNAYWGAAYDTEFLIFWILKQKVWGVLHEVVAAELFTYLPERMFVRLEGDKLKQVQSLFAEARQALDLTEWADF</sequence>
<reference evidence="1 2" key="1">
    <citation type="submission" date="2018-07" db="EMBL/GenBank/DDBJ databases">
        <title>Genomic Encyclopedia of Type Strains, Phase IV (KMG-IV): sequencing the most valuable type-strain genomes for metagenomic binning, comparative biology and taxonomic classification.</title>
        <authorList>
            <person name="Goeker M."/>
        </authorList>
    </citation>
    <scope>NUCLEOTIDE SEQUENCE [LARGE SCALE GENOMIC DNA]</scope>
    <source>
        <strain evidence="1 2">DSM 21634</strain>
    </source>
</reference>
<organism evidence="1 2">
    <name type="scientific">Pseudorhodoferax soli</name>
    <dbReference type="NCBI Taxonomy" id="545864"/>
    <lineage>
        <taxon>Bacteria</taxon>
        <taxon>Pseudomonadati</taxon>
        <taxon>Pseudomonadota</taxon>
        <taxon>Betaproteobacteria</taxon>
        <taxon>Burkholderiales</taxon>
        <taxon>Comamonadaceae</taxon>
    </lineage>
</organism>
<dbReference type="EMBL" id="QPJK01000013">
    <property type="protein sequence ID" value="RCW65150.1"/>
    <property type="molecule type" value="Genomic_DNA"/>
</dbReference>
<keyword evidence="2" id="KW-1185">Reference proteome</keyword>
<dbReference type="Proteomes" id="UP000252884">
    <property type="component" value="Unassembled WGS sequence"/>
</dbReference>
<comment type="caution">
    <text evidence="1">The sequence shown here is derived from an EMBL/GenBank/DDBJ whole genome shotgun (WGS) entry which is preliminary data.</text>
</comment>
<evidence type="ECO:0000313" key="1">
    <source>
        <dbReference type="EMBL" id="RCW65150.1"/>
    </source>
</evidence>
<protein>
    <submittedName>
        <fullName evidence="1">Uncharacterized protein</fullName>
    </submittedName>
</protein>
<gene>
    <name evidence="1" type="ORF">DES41_11374</name>
</gene>
<name>A0A368XB20_9BURK</name>
<accession>A0A368XB20</accession>
<evidence type="ECO:0000313" key="2">
    <source>
        <dbReference type="Proteomes" id="UP000252884"/>
    </source>
</evidence>